<evidence type="ECO:0000313" key="5">
    <source>
        <dbReference type="Proteomes" id="UP000281192"/>
    </source>
</evidence>
<sequence>MTHFGFQLPDELAEQFDAYATCRGGRSAALRDLVAKCVSEEIAAPPRPAPEPVSQAQTSSVALLLTRDDRLRLDEECRVTGMTRGQWLAACARNRLHGTRHFGQVDRDRIARIVREMREMKSSLHRYASAMQRAPRDLAMVEKHHGLISHLSVQVERGLRAIEGAFRGNDHYWAGRPAETRQAEDRRLAPAASAAEASL</sequence>
<gene>
    <name evidence="2" type="ORF">C1707_21620</name>
    <name evidence="3" type="ORF">CFHF_19445</name>
</gene>
<dbReference type="EMBL" id="CP026100">
    <property type="protein sequence ID" value="AYV48647.1"/>
    <property type="molecule type" value="Genomic_DNA"/>
</dbReference>
<proteinExistence type="predicted"/>
<dbReference type="Proteomes" id="UP000234483">
    <property type="component" value="Unassembled WGS sequence"/>
</dbReference>
<keyword evidence="5" id="KW-1185">Reference proteome</keyword>
<protein>
    <recommendedName>
        <fullName evidence="6">Ribbon-helix-helix protein CopG domain-containing protein</fullName>
    </recommendedName>
</protein>
<dbReference type="OrthoDB" id="7838543at2"/>
<reference evidence="2 5" key="2">
    <citation type="submission" date="2018-01" db="EMBL/GenBank/DDBJ databases">
        <title>Complete genome sequence of Caulobacter flavus RHGG3.</title>
        <authorList>
            <person name="Yang E."/>
        </authorList>
    </citation>
    <scope>NUCLEOTIDE SEQUENCE [LARGE SCALE GENOMIC DNA]</scope>
    <source>
        <strain evidence="2 5">RHGG3</strain>
    </source>
</reference>
<feature type="region of interest" description="Disordered" evidence="1">
    <location>
        <begin position="177"/>
        <end position="199"/>
    </location>
</feature>
<evidence type="ECO:0000313" key="2">
    <source>
        <dbReference type="EMBL" id="AYV48647.1"/>
    </source>
</evidence>
<organism evidence="3 4">
    <name type="scientific">Caulobacter flavus</name>
    <dbReference type="NCBI Taxonomy" id="1679497"/>
    <lineage>
        <taxon>Bacteria</taxon>
        <taxon>Pseudomonadati</taxon>
        <taxon>Pseudomonadota</taxon>
        <taxon>Alphaproteobacteria</taxon>
        <taxon>Caulobacterales</taxon>
        <taxon>Caulobacteraceae</taxon>
        <taxon>Caulobacter</taxon>
    </lineage>
</organism>
<feature type="compositionally biased region" description="Basic and acidic residues" evidence="1">
    <location>
        <begin position="178"/>
        <end position="188"/>
    </location>
</feature>
<name>A0A2N5CNW6_9CAUL</name>
<dbReference type="KEGG" id="cfh:C1707_21620"/>
<evidence type="ECO:0000313" key="4">
    <source>
        <dbReference type="Proteomes" id="UP000234483"/>
    </source>
</evidence>
<dbReference type="EMBL" id="PJRQ01000041">
    <property type="protein sequence ID" value="PLR08637.1"/>
    <property type="molecule type" value="Genomic_DNA"/>
</dbReference>
<evidence type="ECO:0000256" key="1">
    <source>
        <dbReference type="SAM" id="MobiDB-lite"/>
    </source>
</evidence>
<dbReference type="Proteomes" id="UP000281192">
    <property type="component" value="Chromosome"/>
</dbReference>
<feature type="compositionally biased region" description="Low complexity" evidence="1">
    <location>
        <begin position="189"/>
        <end position="199"/>
    </location>
</feature>
<evidence type="ECO:0000313" key="3">
    <source>
        <dbReference type="EMBL" id="PLR08637.1"/>
    </source>
</evidence>
<reference evidence="3 4" key="1">
    <citation type="submission" date="2017-12" db="EMBL/GenBank/DDBJ databases">
        <title>The genome sequence of Caulobacter flavus CGMCC1 15093.</title>
        <authorList>
            <person name="Gao J."/>
            <person name="Mao X."/>
            <person name="Sun J."/>
        </authorList>
    </citation>
    <scope>NUCLEOTIDE SEQUENCE [LARGE SCALE GENOMIC DNA]</scope>
    <source>
        <strain evidence="3 4">CGMCC1 15093</strain>
    </source>
</reference>
<dbReference type="RefSeq" id="WP_101714594.1">
    <property type="nucleotide sequence ID" value="NZ_CP026100.1"/>
</dbReference>
<evidence type="ECO:0008006" key="6">
    <source>
        <dbReference type="Google" id="ProtNLM"/>
    </source>
</evidence>
<dbReference type="AlphaFoldDB" id="A0A2N5CNW6"/>
<accession>A0A2N5CNW6</accession>